<reference evidence="5 8" key="1">
    <citation type="submission" date="2015-07" db="EMBL/GenBank/DDBJ databases">
        <authorList>
            <consortium name="Pathogen Informatics"/>
        </authorList>
    </citation>
    <scope>NUCLEOTIDE SEQUENCE [LARGE SCALE GENOMIC DNA]</scope>
    <source>
        <strain evidence="5 8">A316</strain>
    </source>
</reference>
<evidence type="ECO:0000256" key="2">
    <source>
        <dbReference type="ARBA" id="ARBA00022695"/>
    </source>
</evidence>
<evidence type="ECO:0000313" key="5">
    <source>
        <dbReference type="EMBL" id="CSC46200.1"/>
    </source>
</evidence>
<dbReference type="SMR" id="A0A0H7HFV0"/>
<dbReference type="EMBL" id="JAHBND010000443">
    <property type="protein sequence ID" value="MBS7674134.1"/>
    <property type="molecule type" value="Genomic_DNA"/>
</dbReference>
<dbReference type="GO" id="GO:0050519">
    <property type="term" value="F:holo-citrate lyase synthase activity"/>
    <property type="evidence" value="ECO:0007669"/>
    <property type="project" value="UniProtKB-UniRule"/>
</dbReference>
<dbReference type="Proteomes" id="UP000471242">
    <property type="component" value="Unassembled WGS sequence"/>
</dbReference>
<sequence>MSHHPDLSVSLDQLLLRKEVRVRQQGEWLKRHSLPLVSFTVNMPGAVKLNAASQTVMDAGMRAIQELCQKTGWRQVACQLLVEKTGPEAFVVIQAPSASMLKKAMMKIEREHPLGRLMDLDVIDVDGHIISRQGAQLPRRRCLLCERDAVICARSRRHSVEALLAKIEEMTHDYSCCA</sequence>
<evidence type="ECO:0000313" key="9">
    <source>
        <dbReference type="Proteomes" id="UP000471242"/>
    </source>
</evidence>
<dbReference type="NCBIfam" id="TIGR03124">
    <property type="entry name" value="citrate_citX"/>
    <property type="match status" value="1"/>
</dbReference>
<organism evidence="7 9">
    <name type="scientific">Vibrio cholerae</name>
    <dbReference type="NCBI Taxonomy" id="666"/>
    <lineage>
        <taxon>Bacteria</taxon>
        <taxon>Pseudomonadati</taxon>
        <taxon>Pseudomonadota</taxon>
        <taxon>Gammaproteobacteria</taxon>
        <taxon>Vibrionales</taxon>
        <taxon>Vibrionaceae</taxon>
        <taxon>Vibrio</taxon>
    </lineage>
</organism>
<dbReference type="GO" id="GO:0016829">
    <property type="term" value="F:lyase activity"/>
    <property type="evidence" value="ECO:0007669"/>
    <property type="project" value="UniProtKB-KW"/>
</dbReference>
<comment type="similarity">
    <text evidence="4">Belongs to the CitX family.</text>
</comment>
<reference evidence="6" key="4">
    <citation type="submission" date="2023-08" db="EMBL/GenBank/DDBJ databases">
        <title>Vibrio cholerae Outbreaks in Tanzania Exemplify Founder Flush: Simultaneous Increases in Population Size and Genetic Diversity.</title>
        <authorList>
            <person name="Debes A.K."/>
            <person name="Mohammed A."/>
            <person name="Maseke I."/>
            <person name="Almeida M."/>
            <person name="Li S."/>
            <person name="Matimba H."/>
            <person name="Joachim A."/>
            <person name="Mizinduko M."/>
            <person name="Nyanga S."/>
            <person name="Kelly M."/>
            <person name="Kachwamba Y."/>
            <person name="Schaffer A.M."/>
            <person name="Nyanga A.S."/>
            <person name="Mghamba J."/>
            <person name="Mosha F.S."/>
            <person name="Sack D.A."/>
            <person name="Stine O.C."/>
        </authorList>
    </citation>
    <scope>NUCLEOTIDE SEQUENCE</scope>
    <source>
        <strain evidence="6">TDS0091212</strain>
    </source>
</reference>
<dbReference type="OMA" id="RNTMGVA"/>
<evidence type="ECO:0000313" key="7">
    <source>
        <dbReference type="EMBL" id="MVD24352.1"/>
    </source>
</evidence>
<evidence type="ECO:0000313" key="8">
    <source>
        <dbReference type="Proteomes" id="UP000041770"/>
    </source>
</evidence>
<proteinExistence type="inferred from homology"/>
<reference evidence="6" key="3">
    <citation type="submission" date="2021-05" db="EMBL/GenBank/DDBJ databases">
        <authorList>
            <person name="Stine C."/>
        </authorList>
    </citation>
    <scope>NUCLEOTIDE SEQUENCE</scope>
    <source>
        <strain evidence="6">TDS0091212</strain>
    </source>
</reference>
<dbReference type="EC" id="2.7.7.61" evidence="4"/>
<gene>
    <name evidence="4 6" type="primary">citX</name>
    <name evidence="7" type="ORF">D6U24_13450</name>
    <name evidence="5" type="ORF">ERS013200_01465</name>
    <name evidence="6" type="ORF">KIN13_11930</name>
</gene>
<evidence type="ECO:0000256" key="1">
    <source>
        <dbReference type="ARBA" id="ARBA00022679"/>
    </source>
</evidence>
<dbReference type="GO" id="GO:0051191">
    <property type="term" value="P:prosthetic group biosynthetic process"/>
    <property type="evidence" value="ECO:0007669"/>
    <property type="project" value="InterPro"/>
</dbReference>
<accession>A0A0H7HFV0</accession>
<evidence type="ECO:0000256" key="4">
    <source>
        <dbReference type="HAMAP-Rule" id="MF_00398"/>
    </source>
</evidence>
<comment type="function">
    <text evidence="4">Transfers 2-(5''-triphosphoribosyl)-3'-dephosphocoenzyme-A on a serine residue to the apo-acyl carrier protein (gamma chain) of the citrate lyase to yield holo-acyl carrier protein.</text>
</comment>
<dbReference type="InterPro" id="IPR005551">
    <property type="entry name" value="CitX"/>
</dbReference>
<dbReference type="EMBL" id="CWQY01000007">
    <property type="protein sequence ID" value="CSC46200.1"/>
    <property type="molecule type" value="Genomic_DNA"/>
</dbReference>
<dbReference type="Proteomes" id="UP000041770">
    <property type="component" value="Unassembled WGS sequence"/>
</dbReference>
<dbReference type="AlphaFoldDB" id="A0A0H7HFV0"/>
<dbReference type="EMBL" id="QZRB01000020">
    <property type="protein sequence ID" value="MVD24352.1"/>
    <property type="molecule type" value="Genomic_DNA"/>
</dbReference>
<comment type="catalytic activity">
    <reaction evidence="3 4">
        <text>apo-[citrate lyase ACP] + 2'-(5''-triphospho-alpha-D-ribosyl)-3'-dephospho-CoA = holo-[citrate lyase ACP] + diphosphate</text>
        <dbReference type="Rhea" id="RHEA:16333"/>
        <dbReference type="Rhea" id="RHEA-COMP:10157"/>
        <dbReference type="Rhea" id="RHEA-COMP:10158"/>
        <dbReference type="ChEBI" id="CHEBI:29999"/>
        <dbReference type="ChEBI" id="CHEBI:33019"/>
        <dbReference type="ChEBI" id="CHEBI:61378"/>
        <dbReference type="ChEBI" id="CHEBI:82683"/>
        <dbReference type="EC" id="2.7.7.61"/>
    </reaction>
</comment>
<dbReference type="NCBIfam" id="NF002383">
    <property type="entry name" value="PRK01392.1"/>
    <property type="match status" value="1"/>
</dbReference>
<dbReference type="HAMAP" id="MF_00398">
    <property type="entry name" value="CitX"/>
    <property type="match status" value="1"/>
</dbReference>
<name>A0A0H7HFV0_VIBCL</name>
<dbReference type="Proteomes" id="UP001196338">
    <property type="component" value="Unassembled WGS sequence"/>
</dbReference>
<dbReference type="Pfam" id="PF03802">
    <property type="entry name" value="CitX"/>
    <property type="match status" value="1"/>
</dbReference>
<protein>
    <recommendedName>
        <fullName evidence="4">Probable apo-citrate lyase phosphoribosyl-dephospho-CoA transferase</fullName>
        <ecNumber evidence="4">2.7.7.61</ecNumber>
    </recommendedName>
    <alternativeName>
        <fullName evidence="4">Apo-ACP nucleodityltransferase</fullName>
    </alternativeName>
    <alternativeName>
        <fullName evidence="4">Holo-ACP synthase</fullName>
    </alternativeName>
    <alternativeName>
        <fullName evidence="4">Holo-citrate lyase synthase</fullName>
    </alternativeName>
</protein>
<dbReference type="RefSeq" id="WP_000018088.1">
    <property type="nucleotide sequence ID" value="NZ_AP018677.1"/>
</dbReference>
<evidence type="ECO:0000256" key="3">
    <source>
        <dbReference type="ARBA" id="ARBA00048574"/>
    </source>
</evidence>
<dbReference type="KEGG" id="vcq:EN18_07380"/>
<keyword evidence="1 4" id="KW-0808">Transferase</keyword>
<keyword evidence="2 4" id="KW-0548">Nucleotidyltransferase</keyword>
<reference evidence="7 9" key="2">
    <citation type="submission" date="2018-09" db="EMBL/GenBank/DDBJ databases">
        <title>Genomic epidemiology reveals two lineages of Vibrio cholerae that can cause global cholera epidemics despite absence of cholera toxin gene.</title>
        <authorList>
            <person name="Wang H."/>
            <person name="Zen W."/>
            <person name="Yu H."/>
            <person name="Zhang W."/>
            <person name="Pan J."/>
            <person name="Yang C."/>
            <person name="Cui Y."/>
        </authorList>
    </citation>
    <scope>NUCLEOTIDE SEQUENCE [LARGE SCALE GENOMIC DNA]</scope>
    <source>
        <strain evidence="7 9">00-1_S85</strain>
    </source>
</reference>
<keyword evidence="7" id="KW-0456">Lyase</keyword>
<evidence type="ECO:0000313" key="6">
    <source>
        <dbReference type="EMBL" id="MBS7674134.1"/>
    </source>
</evidence>